<gene>
    <name evidence="2" type="ORF">NQ315_016890</name>
</gene>
<organism evidence="2 3">
    <name type="scientific">Exocentrus adspersus</name>
    <dbReference type="NCBI Taxonomy" id="1586481"/>
    <lineage>
        <taxon>Eukaryota</taxon>
        <taxon>Metazoa</taxon>
        <taxon>Ecdysozoa</taxon>
        <taxon>Arthropoda</taxon>
        <taxon>Hexapoda</taxon>
        <taxon>Insecta</taxon>
        <taxon>Pterygota</taxon>
        <taxon>Neoptera</taxon>
        <taxon>Endopterygota</taxon>
        <taxon>Coleoptera</taxon>
        <taxon>Polyphaga</taxon>
        <taxon>Cucujiformia</taxon>
        <taxon>Chrysomeloidea</taxon>
        <taxon>Cerambycidae</taxon>
        <taxon>Lamiinae</taxon>
        <taxon>Acanthocinini</taxon>
        <taxon>Exocentrus</taxon>
    </lineage>
</organism>
<keyword evidence="1" id="KW-0732">Signal</keyword>
<sequence>MKNVEMCKGQGPFSMIFSNATTFYNNNHELRFEMTIDLAREVSNDLSEAKKYSFNHSLIRLFMQRNRQTEVNSFFFQIAFDFMKCDASGNPDSCEYVIKNFAKKDICKYVAMKNQVWSIFVDYVHPPLACPIKPAMYQLLDSPVNANILKTLPIGDALWKVTLRGYDNDIFISCVNLEVQIVPNLKGGRNG</sequence>
<protein>
    <submittedName>
        <fullName evidence="2">Uncharacterized protein</fullName>
    </submittedName>
</protein>
<dbReference type="InterPro" id="IPR036846">
    <property type="entry name" value="GM2-AP_sf"/>
</dbReference>
<accession>A0AAV8VZE5</accession>
<evidence type="ECO:0000313" key="2">
    <source>
        <dbReference type="EMBL" id="KAJ8918986.1"/>
    </source>
</evidence>
<dbReference type="Proteomes" id="UP001159042">
    <property type="component" value="Unassembled WGS sequence"/>
</dbReference>
<keyword evidence="3" id="KW-1185">Reference proteome</keyword>
<proteinExistence type="predicted"/>
<dbReference type="AlphaFoldDB" id="A0AAV8VZE5"/>
<evidence type="ECO:0000313" key="3">
    <source>
        <dbReference type="Proteomes" id="UP001159042"/>
    </source>
</evidence>
<comment type="caution">
    <text evidence="2">The sequence shown here is derived from an EMBL/GenBank/DDBJ whole genome shotgun (WGS) entry which is preliminary data.</text>
</comment>
<dbReference type="EMBL" id="JANEYG010000021">
    <property type="protein sequence ID" value="KAJ8918986.1"/>
    <property type="molecule type" value="Genomic_DNA"/>
</dbReference>
<dbReference type="Gene3D" id="2.70.220.10">
    <property type="entry name" value="Ganglioside GM2 activator"/>
    <property type="match status" value="1"/>
</dbReference>
<reference evidence="2 3" key="1">
    <citation type="journal article" date="2023" name="Insect Mol. Biol.">
        <title>Genome sequencing provides insights into the evolution of gene families encoding plant cell wall-degrading enzymes in longhorned beetles.</title>
        <authorList>
            <person name="Shin N.R."/>
            <person name="Okamura Y."/>
            <person name="Kirsch R."/>
            <person name="Pauchet Y."/>
        </authorList>
    </citation>
    <scope>NUCLEOTIDE SEQUENCE [LARGE SCALE GENOMIC DNA]</scope>
    <source>
        <strain evidence="2">EAD_L_NR</strain>
    </source>
</reference>
<evidence type="ECO:0000256" key="1">
    <source>
        <dbReference type="ARBA" id="ARBA00022729"/>
    </source>
</evidence>
<name>A0AAV8VZE5_9CUCU</name>